<dbReference type="InterPro" id="IPR004860">
    <property type="entry name" value="LAGLIDADG_dom"/>
</dbReference>
<dbReference type="InterPro" id="IPR027434">
    <property type="entry name" value="Homing_endonucl"/>
</dbReference>
<organism evidence="2 3">
    <name type="scientific">bacterium (Candidatus Gribaldobacteria) CG07_land_8_20_14_0_80_33_18</name>
    <dbReference type="NCBI Taxonomy" id="2014272"/>
    <lineage>
        <taxon>Bacteria</taxon>
        <taxon>Candidatus Gribaldobacteria</taxon>
    </lineage>
</organism>
<feature type="domain" description="Homing endonuclease LAGLIDADG" evidence="1">
    <location>
        <begin position="23"/>
        <end position="111"/>
    </location>
</feature>
<evidence type="ECO:0000313" key="3">
    <source>
        <dbReference type="Proteomes" id="UP000228777"/>
    </source>
</evidence>
<evidence type="ECO:0000313" key="2">
    <source>
        <dbReference type="EMBL" id="PIU47109.1"/>
    </source>
</evidence>
<protein>
    <recommendedName>
        <fullName evidence="1">Homing endonuclease LAGLIDADG domain-containing protein</fullName>
    </recommendedName>
</protein>
<dbReference type="GO" id="GO:0004519">
    <property type="term" value="F:endonuclease activity"/>
    <property type="evidence" value="ECO:0007669"/>
    <property type="project" value="InterPro"/>
</dbReference>
<sequence length="157" mass="18301">MIKTSYGKVKRLSTPESAYIAALIDGEGTISLTRHNKSGYRRPEVGISNTELKLLKWIKNLIGAGQISLKRSHNKKHAMCYTYKICNRQAFNLLAQISSYLRTYKRKRAKLILKNYKKLTLRNGKYSQKLLKQKKRLVEKFFAISPFGKRNRIEDYL</sequence>
<dbReference type="AlphaFoldDB" id="A0A2M6Z3V5"/>
<dbReference type="Gene3D" id="3.10.28.10">
    <property type="entry name" value="Homing endonucleases"/>
    <property type="match status" value="1"/>
</dbReference>
<dbReference type="SUPFAM" id="SSF55608">
    <property type="entry name" value="Homing endonucleases"/>
    <property type="match status" value="1"/>
</dbReference>
<dbReference type="Pfam" id="PF00961">
    <property type="entry name" value="LAGLIDADG_1"/>
    <property type="match status" value="1"/>
</dbReference>
<reference evidence="3" key="1">
    <citation type="submission" date="2017-09" db="EMBL/GenBank/DDBJ databases">
        <title>Depth-based differentiation of microbial function through sediment-hosted aquifers and enrichment of novel symbionts in the deep terrestrial subsurface.</title>
        <authorList>
            <person name="Probst A.J."/>
            <person name="Ladd B."/>
            <person name="Jarett J.K."/>
            <person name="Geller-Mcgrath D.E."/>
            <person name="Sieber C.M.K."/>
            <person name="Emerson J.B."/>
            <person name="Anantharaman K."/>
            <person name="Thomas B.C."/>
            <person name="Malmstrom R."/>
            <person name="Stieglmeier M."/>
            <person name="Klingl A."/>
            <person name="Woyke T."/>
            <person name="Ryan C.M."/>
            <person name="Banfield J.F."/>
        </authorList>
    </citation>
    <scope>NUCLEOTIDE SEQUENCE [LARGE SCALE GENOMIC DNA]</scope>
</reference>
<accession>A0A2M6Z3V5</accession>
<name>A0A2M6Z3V5_9BACT</name>
<gene>
    <name evidence="2" type="ORF">COS93_00750</name>
</gene>
<evidence type="ECO:0000259" key="1">
    <source>
        <dbReference type="Pfam" id="PF00961"/>
    </source>
</evidence>
<comment type="caution">
    <text evidence="2">The sequence shown here is derived from an EMBL/GenBank/DDBJ whole genome shotgun (WGS) entry which is preliminary data.</text>
</comment>
<dbReference type="Proteomes" id="UP000228777">
    <property type="component" value="Unassembled WGS sequence"/>
</dbReference>
<dbReference type="EMBL" id="PEWP01000015">
    <property type="protein sequence ID" value="PIU47109.1"/>
    <property type="molecule type" value="Genomic_DNA"/>
</dbReference>
<proteinExistence type="predicted"/>